<accession>A0ABT1SXX3</accession>
<evidence type="ECO:0000313" key="2">
    <source>
        <dbReference type="EMBL" id="MCQ6957199.1"/>
    </source>
</evidence>
<dbReference type="EMBL" id="JANHOH010000001">
    <property type="protein sequence ID" value="MCQ6957199.1"/>
    <property type="molecule type" value="Genomic_DNA"/>
</dbReference>
<comment type="caution">
    <text evidence="2">The sequence shown here is derived from an EMBL/GenBank/DDBJ whole genome shotgun (WGS) entry which is preliminary data.</text>
</comment>
<evidence type="ECO:0000313" key="3">
    <source>
        <dbReference type="Proteomes" id="UP001204376"/>
    </source>
</evidence>
<reference evidence="2 3" key="1">
    <citation type="submission" date="2022-07" db="EMBL/GenBank/DDBJ databases">
        <title>Mucilaginibacter sp. JC4.</title>
        <authorList>
            <person name="Le V."/>
            <person name="Ko S.-R."/>
            <person name="Ahn C.-Y."/>
            <person name="Oh H.-M."/>
        </authorList>
    </citation>
    <scope>NUCLEOTIDE SEQUENCE [LARGE SCALE GENOMIC DNA]</scope>
    <source>
        <strain evidence="2 3">JC4</strain>
    </source>
</reference>
<dbReference type="Proteomes" id="UP001204376">
    <property type="component" value="Unassembled WGS sequence"/>
</dbReference>
<feature type="chain" id="PRO_5046663125" evidence="1">
    <location>
        <begin position="27"/>
        <end position="54"/>
    </location>
</feature>
<sequence>MKNRFLYRTFSLLTLELFILTASCFAQSKTDRRSEDPLNTITLSLNGEGKLSYN</sequence>
<evidence type="ECO:0000256" key="1">
    <source>
        <dbReference type="SAM" id="SignalP"/>
    </source>
</evidence>
<name>A0ABT1SXX3_9SPHI</name>
<dbReference type="RefSeq" id="WP_256537407.1">
    <property type="nucleotide sequence ID" value="NZ_JANHOH010000001.1"/>
</dbReference>
<protein>
    <submittedName>
        <fullName evidence="2">Uncharacterized protein</fullName>
    </submittedName>
</protein>
<feature type="signal peptide" evidence="1">
    <location>
        <begin position="1"/>
        <end position="26"/>
    </location>
</feature>
<keyword evidence="1" id="KW-0732">Signal</keyword>
<gene>
    <name evidence="2" type="ORF">NPE20_04495</name>
</gene>
<organism evidence="2 3">
    <name type="scientific">Mucilaginibacter aquariorum</name>
    <dbReference type="NCBI Taxonomy" id="2967225"/>
    <lineage>
        <taxon>Bacteria</taxon>
        <taxon>Pseudomonadati</taxon>
        <taxon>Bacteroidota</taxon>
        <taxon>Sphingobacteriia</taxon>
        <taxon>Sphingobacteriales</taxon>
        <taxon>Sphingobacteriaceae</taxon>
        <taxon>Mucilaginibacter</taxon>
    </lineage>
</organism>
<keyword evidence="3" id="KW-1185">Reference proteome</keyword>
<proteinExistence type="predicted"/>